<dbReference type="AlphaFoldDB" id="A0A1Y1RV56"/>
<keyword evidence="2 9" id="KW-0813">Transport</keyword>
<evidence type="ECO:0000313" key="13">
    <source>
        <dbReference type="Proteomes" id="UP000192343"/>
    </source>
</evidence>
<comment type="function">
    <text evidence="9">Part of the Sec protein translocase complex. Interacts with the SecYEG preprotein conducting channel. SecDF uses the proton motive force (PMF) to complete protein translocation after the ATP-dependent function of SecA.</text>
</comment>
<feature type="transmembrane region" description="Helical" evidence="9">
    <location>
        <begin position="256"/>
        <end position="277"/>
    </location>
</feature>
<keyword evidence="4 9" id="KW-0812">Transmembrane</keyword>
<dbReference type="SUPFAM" id="SSF82866">
    <property type="entry name" value="Multidrug efflux transporter AcrB transmembrane domain"/>
    <property type="match status" value="1"/>
</dbReference>
<dbReference type="PANTHER" id="PTHR30081:SF8">
    <property type="entry name" value="PROTEIN TRANSLOCASE SUBUNIT SECF"/>
    <property type="match status" value="1"/>
</dbReference>
<evidence type="ECO:0000256" key="2">
    <source>
        <dbReference type="ARBA" id="ARBA00022448"/>
    </source>
</evidence>
<evidence type="ECO:0000256" key="7">
    <source>
        <dbReference type="ARBA" id="ARBA00023010"/>
    </source>
</evidence>
<name>A0A1Y1RV56_9SPIO</name>
<proteinExistence type="inferred from homology"/>
<sequence length="441" mass="48223">MKRVIQFTKFRYLMILSLLIIIAGIAGTVVQGGFNLGIDFNAGLNQRVQIAPVAMKVSYSGEDSVLFNVTSSGLILEIRDADGLDRTEISYGDYPVLRAVAAALNGVEGVQAELMVSGQISSSDLLSLNFAIDLSQESAVVNMLPAGDESSIEEIRSLLDGIGSTMIQIVGSPQDQEYLIRVKDPGNTDNFSETMASEIRSRLSSEYGAEQVIVKQTDYVGPRFSQDLGRQSFTLTLIALTLILVYIWFRFQLAYAVSAIVALIHDVAFMLGIIGTFQLEVSTATIAAVLTIIGYSLNDTIVIFDRIRENRDLMKDSRLPEVINTSITQSLSRTLITSITTLLAVLAIYIFATGSIKLFALNLIIGILVGTYSSIFIASPVLLTWSSVANKRRQSRDEAKYGSTRKEALPKEASPEQKAQTPQTAIPTVERKKRGGKRKKK</sequence>
<accession>A0A1Y1RV56</accession>
<dbReference type="Proteomes" id="UP000192343">
    <property type="component" value="Unassembled WGS sequence"/>
</dbReference>
<evidence type="ECO:0000256" key="3">
    <source>
        <dbReference type="ARBA" id="ARBA00022475"/>
    </source>
</evidence>
<dbReference type="NCBIfam" id="TIGR00916">
    <property type="entry name" value="2A0604s01"/>
    <property type="match status" value="1"/>
</dbReference>
<evidence type="ECO:0000256" key="4">
    <source>
        <dbReference type="ARBA" id="ARBA00022692"/>
    </source>
</evidence>
<keyword evidence="6 9" id="KW-1133">Transmembrane helix</keyword>
<evidence type="ECO:0000256" key="1">
    <source>
        <dbReference type="ARBA" id="ARBA00004651"/>
    </source>
</evidence>
<reference evidence="12 13" key="1">
    <citation type="submission" date="2017-03" db="EMBL/GenBank/DDBJ databases">
        <title>Draft Genome sequence of Marispirochaeta sp. strain JC444.</title>
        <authorList>
            <person name="Shivani Y."/>
            <person name="Subhash Y."/>
            <person name="Sasikala C."/>
            <person name="Ramana C."/>
        </authorList>
    </citation>
    <scope>NUCLEOTIDE SEQUENCE [LARGE SCALE GENOMIC DNA]</scope>
    <source>
        <strain evidence="12 13">JC444</strain>
    </source>
</reference>
<keyword evidence="8 9" id="KW-0472">Membrane</keyword>
<dbReference type="OrthoDB" id="9805019at2"/>
<evidence type="ECO:0000256" key="6">
    <source>
        <dbReference type="ARBA" id="ARBA00022989"/>
    </source>
</evidence>
<dbReference type="InterPro" id="IPR022645">
    <property type="entry name" value="SecD/SecF_bac"/>
</dbReference>
<dbReference type="EMBL" id="MWQY01000025">
    <property type="protein sequence ID" value="ORC31202.1"/>
    <property type="molecule type" value="Genomic_DNA"/>
</dbReference>
<organism evidence="12 13">
    <name type="scientific">Marispirochaeta aestuarii</name>
    <dbReference type="NCBI Taxonomy" id="1963862"/>
    <lineage>
        <taxon>Bacteria</taxon>
        <taxon>Pseudomonadati</taxon>
        <taxon>Spirochaetota</taxon>
        <taxon>Spirochaetia</taxon>
        <taxon>Spirochaetales</taxon>
        <taxon>Spirochaetaceae</taxon>
        <taxon>Marispirochaeta</taxon>
    </lineage>
</organism>
<evidence type="ECO:0000259" key="11">
    <source>
        <dbReference type="Pfam" id="PF02355"/>
    </source>
</evidence>
<feature type="transmembrane region" description="Helical" evidence="9">
    <location>
        <begin position="283"/>
        <end position="304"/>
    </location>
</feature>
<feature type="compositionally biased region" description="Basic and acidic residues" evidence="10">
    <location>
        <begin position="395"/>
        <end position="415"/>
    </location>
</feature>
<keyword evidence="7 9" id="KW-0811">Translocation</keyword>
<dbReference type="InterPro" id="IPR005665">
    <property type="entry name" value="SecF_bac"/>
</dbReference>
<evidence type="ECO:0000256" key="8">
    <source>
        <dbReference type="ARBA" id="ARBA00023136"/>
    </source>
</evidence>
<dbReference type="HAMAP" id="MF_01464_B">
    <property type="entry name" value="SecF_B"/>
    <property type="match status" value="1"/>
</dbReference>
<feature type="transmembrane region" description="Helical" evidence="9">
    <location>
        <begin position="334"/>
        <end position="352"/>
    </location>
</feature>
<evidence type="ECO:0000256" key="10">
    <source>
        <dbReference type="SAM" id="MobiDB-lite"/>
    </source>
</evidence>
<evidence type="ECO:0000313" key="12">
    <source>
        <dbReference type="EMBL" id="ORC31202.1"/>
    </source>
</evidence>
<dbReference type="GO" id="GO:0015450">
    <property type="term" value="F:protein-transporting ATPase activity"/>
    <property type="evidence" value="ECO:0007669"/>
    <property type="project" value="InterPro"/>
</dbReference>
<comment type="subcellular location">
    <subcellularLocation>
        <location evidence="1 9">Cell membrane</location>
        <topology evidence="1 9">Multi-pass membrane protein</topology>
    </subcellularLocation>
</comment>
<dbReference type="InterPro" id="IPR048634">
    <property type="entry name" value="SecD_SecF_C"/>
</dbReference>
<dbReference type="PRINTS" id="PR01755">
    <property type="entry name" value="SECFTRNLCASE"/>
</dbReference>
<feature type="transmembrane region" description="Helical" evidence="9">
    <location>
        <begin position="12"/>
        <end position="34"/>
    </location>
</feature>
<keyword evidence="13" id="KW-1185">Reference proteome</keyword>
<feature type="transmembrane region" description="Helical" evidence="9">
    <location>
        <begin position="232"/>
        <end position="249"/>
    </location>
</feature>
<keyword evidence="5 9" id="KW-0653">Protein transport</keyword>
<comment type="similarity">
    <text evidence="9">Belongs to the SecD/SecF family. SecF subfamily.</text>
</comment>
<keyword evidence="3 9" id="KW-1003">Cell membrane</keyword>
<dbReference type="GO" id="GO:0065002">
    <property type="term" value="P:intracellular protein transmembrane transport"/>
    <property type="evidence" value="ECO:0007669"/>
    <property type="project" value="UniProtKB-UniRule"/>
</dbReference>
<feature type="compositionally biased region" description="Basic residues" evidence="10">
    <location>
        <begin position="431"/>
        <end position="441"/>
    </location>
</feature>
<evidence type="ECO:0000256" key="9">
    <source>
        <dbReference type="HAMAP-Rule" id="MF_01464"/>
    </source>
</evidence>
<dbReference type="STRING" id="1963862.B4O97_16955"/>
<feature type="region of interest" description="Disordered" evidence="10">
    <location>
        <begin position="394"/>
        <end position="441"/>
    </location>
</feature>
<dbReference type="GO" id="GO:0006605">
    <property type="term" value="P:protein targeting"/>
    <property type="evidence" value="ECO:0007669"/>
    <property type="project" value="UniProtKB-UniRule"/>
</dbReference>
<feature type="domain" description="Protein export membrane protein SecD/SecF C-terminal" evidence="11">
    <location>
        <begin position="211"/>
        <end position="386"/>
    </location>
</feature>
<comment type="subunit">
    <text evidence="9">Forms a complex with SecD. Part of the essential Sec protein translocation apparatus which comprises SecA, SecYEG and auxiliary proteins SecDF. Other proteins may also be involved.</text>
</comment>
<dbReference type="NCBIfam" id="TIGR00966">
    <property type="entry name" value="transloc_SecF"/>
    <property type="match status" value="1"/>
</dbReference>
<evidence type="ECO:0000256" key="5">
    <source>
        <dbReference type="ARBA" id="ARBA00022927"/>
    </source>
</evidence>
<dbReference type="PANTHER" id="PTHR30081">
    <property type="entry name" value="PROTEIN-EXPORT MEMBRANE PROTEIN SEC"/>
    <property type="match status" value="1"/>
</dbReference>
<dbReference type="Pfam" id="PF02355">
    <property type="entry name" value="SecD_SecF_C"/>
    <property type="match status" value="1"/>
</dbReference>
<dbReference type="GO" id="GO:0005886">
    <property type="term" value="C:plasma membrane"/>
    <property type="evidence" value="ECO:0007669"/>
    <property type="project" value="UniProtKB-SubCell"/>
</dbReference>
<dbReference type="Gene3D" id="1.20.1640.10">
    <property type="entry name" value="Multidrug efflux transporter AcrB transmembrane domain"/>
    <property type="match status" value="1"/>
</dbReference>
<dbReference type="InterPro" id="IPR022813">
    <property type="entry name" value="SecD/SecF_arch_bac"/>
</dbReference>
<gene>
    <name evidence="9" type="primary">secF</name>
    <name evidence="12" type="ORF">B4O97_16955</name>
</gene>
<feature type="compositionally biased region" description="Polar residues" evidence="10">
    <location>
        <begin position="417"/>
        <end position="426"/>
    </location>
</feature>
<feature type="transmembrane region" description="Helical" evidence="9">
    <location>
        <begin position="358"/>
        <end position="383"/>
    </location>
</feature>
<protein>
    <recommendedName>
        <fullName evidence="9">Protein-export membrane protein SecF</fullName>
    </recommendedName>
</protein>
<dbReference type="RefSeq" id="WP_083052693.1">
    <property type="nucleotide sequence ID" value="NZ_CAXXQO010000003.1"/>
</dbReference>
<dbReference type="InterPro" id="IPR055344">
    <property type="entry name" value="SecD_SecF_C_bact"/>
</dbReference>
<dbReference type="GO" id="GO:0043952">
    <property type="term" value="P:protein transport by the Sec complex"/>
    <property type="evidence" value="ECO:0007669"/>
    <property type="project" value="UniProtKB-UniRule"/>
</dbReference>
<comment type="caution">
    <text evidence="12">The sequence shown here is derived from an EMBL/GenBank/DDBJ whole genome shotgun (WGS) entry which is preliminary data.</text>
</comment>